<keyword evidence="3" id="KW-0521">NADP</keyword>
<organism evidence="8 9">
    <name type="scientific">Catenaria anguillulae PL171</name>
    <dbReference type="NCBI Taxonomy" id="765915"/>
    <lineage>
        <taxon>Eukaryota</taxon>
        <taxon>Fungi</taxon>
        <taxon>Fungi incertae sedis</taxon>
        <taxon>Blastocladiomycota</taxon>
        <taxon>Blastocladiomycetes</taxon>
        <taxon>Blastocladiales</taxon>
        <taxon>Catenariaceae</taxon>
        <taxon>Catenaria</taxon>
    </lineage>
</organism>
<dbReference type="InterPro" id="IPR050838">
    <property type="entry name" value="Ketopantoate_reductase"/>
</dbReference>
<accession>A0A1Y2HLF7</accession>
<evidence type="ECO:0000313" key="8">
    <source>
        <dbReference type="EMBL" id="ORZ35420.1"/>
    </source>
</evidence>
<feature type="domain" description="Ketopantoate reductase C-terminal" evidence="7">
    <location>
        <begin position="272"/>
        <end position="391"/>
    </location>
</feature>
<keyword evidence="4" id="KW-0560">Oxidoreductase</keyword>
<evidence type="ECO:0000256" key="2">
    <source>
        <dbReference type="ARBA" id="ARBA00013014"/>
    </source>
</evidence>
<evidence type="ECO:0000256" key="5">
    <source>
        <dbReference type="ARBA" id="ARBA00032024"/>
    </source>
</evidence>
<evidence type="ECO:0000259" key="7">
    <source>
        <dbReference type="Pfam" id="PF08546"/>
    </source>
</evidence>
<dbReference type="InterPro" id="IPR008927">
    <property type="entry name" value="6-PGluconate_DH-like_C_sf"/>
</dbReference>
<dbReference type="STRING" id="765915.A0A1Y2HLF7"/>
<evidence type="ECO:0000313" key="9">
    <source>
        <dbReference type="Proteomes" id="UP000193411"/>
    </source>
</evidence>
<gene>
    <name evidence="8" type="ORF">BCR44DRAFT_1434175</name>
</gene>
<dbReference type="EMBL" id="MCFL01000022">
    <property type="protein sequence ID" value="ORZ35420.1"/>
    <property type="molecule type" value="Genomic_DNA"/>
</dbReference>
<protein>
    <recommendedName>
        <fullName evidence="2">2-dehydropantoate 2-reductase</fullName>
        <ecNumber evidence="2">1.1.1.169</ecNumber>
    </recommendedName>
    <alternativeName>
        <fullName evidence="5">Ketopantoate reductase</fullName>
    </alternativeName>
</protein>
<evidence type="ECO:0000256" key="3">
    <source>
        <dbReference type="ARBA" id="ARBA00022857"/>
    </source>
</evidence>
<comment type="caution">
    <text evidence="8">The sequence shown here is derived from an EMBL/GenBank/DDBJ whole genome shotgun (WGS) entry which is preliminary data.</text>
</comment>
<dbReference type="OrthoDB" id="73846at2759"/>
<sequence>MSSTRLSIRLSSAIAHHRRLAEVAAGRRPSRLWLHPCSFEASRAQLSTATSDMAKNPIHILGAGSIGCLVGAQLSQQGFPVTFLQRSPPPSPTSPVLLQLIRSCGGSLEFPVKVESTHQPPSTASAQPIDRLIVTTKAHQLSSALASLGPRFDLNHTALVVIQNGYGQHLTPSSRLQSTSTCTGLGWGSTNNGAYLTPAPSPTIWRSVVHAGIGQYYFGPISLADPLASRGSEPCAIHLASMWPTSTPTLLHDLAHALPSATLHETSTAMTRVLLHKLAVNALINALTATHKVRNGQLLHPTYVPVMRQLADECAAVLCATYPGIFTLSGEQVFAMAEHVCELTSRNFSSTYQDVWERGEVPRELEFVHGTIVGWGRRAGVSTRTHEEVWDRAVRAGA</sequence>
<dbReference type="InterPro" id="IPR013328">
    <property type="entry name" value="6PGD_dom2"/>
</dbReference>
<reference evidence="8 9" key="1">
    <citation type="submission" date="2016-07" db="EMBL/GenBank/DDBJ databases">
        <title>Pervasive Adenine N6-methylation of Active Genes in Fungi.</title>
        <authorList>
            <consortium name="DOE Joint Genome Institute"/>
            <person name="Mondo S.J."/>
            <person name="Dannebaum R.O."/>
            <person name="Kuo R.C."/>
            <person name="Labutti K."/>
            <person name="Haridas S."/>
            <person name="Kuo A."/>
            <person name="Salamov A."/>
            <person name="Ahrendt S.R."/>
            <person name="Lipzen A."/>
            <person name="Sullivan W."/>
            <person name="Andreopoulos W.B."/>
            <person name="Clum A."/>
            <person name="Lindquist E."/>
            <person name="Daum C."/>
            <person name="Ramamoorthy G.K."/>
            <person name="Gryganskyi A."/>
            <person name="Culley D."/>
            <person name="Magnuson J.K."/>
            <person name="James T.Y."/>
            <person name="O'Malley M.A."/>
            <person name="Stajich J.E."/>
            <person name="Spatafora J.W."/>
            <person name="Visel A."/>
            <person name="Grigoriev I.V."/>
        </authorList>
    </citation>
    <scope>NUCLEOTIDE SEQUENCE [LARGE SCALE GENOMIC DNA]</scope>
    <source>
        <strain evidence="8 9">PL171</strain>
    </source>
</reference>
<dbReference type="GO" id="GO:0005737">
    <property type="term" value="C:cytoplasm"/>
    <property type="evidence" value="ECO:0007669"/>
    <property type="project" value="TreeGrafter"/>
</dbReference>
<dbReference type="Pfam" id="PF02558">
    <property type="entry name" value="ApbA"/>
    <property type="match status" value="1"/>
</dbReference>
<dbReference type="PANTHER" id="PTHR43765:SF2">
    <property type="entry name" value="2-DEHYDROPANTOATE 2-REDUCTASE"/>
    <property type="match status" value="1"/>
</dbReference>
<dbReference type="Gene3D" id="3.40.50.720">
    <property type="entry name" value="NAD(P)-binding Rossmann-like Domain"/>
    <property type="match status" value="1"/>
</dbReference>
<proteinExistence type="inferred from homology"/>
<dbReference type="NCBIfam" id="TIGR00745">
    <property type="entry name" value="apbA_panE"/>
    <property type="match status" value="1"/>
</dbReference>
<dbReference type="SUPFAM" id="SSF51735">
    <property type="entry name" value="NAD(P)-binding Rossmann-fold domains"/>
    <property type="match status" value="1"/>
</dbReference>
<dbReference type="InterPro" id="IPR013752">
    <property type="entry name" value="KPA_reductase"/>
</dbReference>
<dbReference type="GO" id="GO:0015940">
    <property type="term" value="P:pantothenate biosynthetic process"/>
    <property type="evidence" value="ECO:0007669"/>
    <property type="project" value="InterPro"/>
</dbReference>
<dbReference type="InterPro" id="IPR003710">
    <property type="entry name" value="ApbA"/>
</dbReference>
<dbReference type="AlphaFoldDB" id="A0A1Y2HLF7"/>
<dbReference type="InterPro" id="IPR013332">
    <property type="entry name" value="KPR_N"/>
</dbReference>
<comment type="similarity">
    <text evidence="1">Belongs to the ketopantoate reductase family.</text>
</comment>
<dbReference type="SUPFAM" id="SSF48179">
    <property type="entry name" value="6-phosphogluconate dehydrogenase C-terminal domain-like"/>
    <property type="match status" value="1"/>
</dbReference>
<dbReference type="PANTHER" id="PTHR43765">
    <property type="entry name" value="2-DEHYDROPANTOATE 2-REDUCTASE-RELATED"/>
    <property type="match status" value="1"/>
</dbReference>
<dbReference type="GO" id="GO:0050661">
    <property type="term" value="F:NADP binding"/>
    <property type="evidence" value="ECO:0007669"/>
    <property type="project" value="TreeGrafter"/>
</dbReference>
<dbReference type="InterPro" id="IPR036291">
    <property type="entry name" value="NAD(P)-bd_dom_sf"/>
</dbReference>
<dbReference type="Proteomes" id="UP000193411">
    <property type="component" value="Unassembled WGS sequence"/>
</dbReference>
<dbReference type="EC" id="1.1.1.169" evidence="2"/>
<feature type="domain" description="Ketopantoate reductase N-terminal" evidence="6">
    <location>
        <begin position="58"/>
        <end position="220"/>
    </location>
</feature>
<evidence type="ECO:0000256" key="4">
    <source>
        <dbReference type="ARBA" id="ARBA00023002"/>
    </source>
</evidence>
<dbReference type="Gene3D" id="1.10.1040.10">
    <property type="entry name" value="N-(1-d-carboxylethyl)-l-norvaline Dehydrogenase, domain 2"/>
    <property type="match status" value="1"/>
</dbReference>
<dbReference type="Pfam" id="PF08546">
    <property type="entry name" value="ApbA_C"/>
    <property type="match status" value="1"/>
</dbReference>
<evidence type="ECO:0000256" key="1">
    <source>
        <dbReference type="ARBA" id="ARBA00007870"/>
    </source>
</evidence>
<keyword evidence="9" id="KW-1185">Reference proteome</keyword>
<name>A0A1Y2HLF7_9FUNG</name>
<evidence type="ECO:0000259" key="6">
    <source>
        <dbReference type="Pfam" id="PF02558"/>
    </source>
</evidence>
<dbReference type="GO" id="GO:0008677">
    <property type="term" value="F:2-dehydropantoate 2-reductase activity"/>
    <property type="evidence" value="ECO:0007669"/>
    <property type="project" value="UniProtKB-EC"/>
</dbReference>